<dbReference type="Proteomes" id="UP000195402">
    <property type="component" value="Unassembled WGS sequence"/>
</dbReference>
<comment type="similarity">
    <text evidence="1">Belongs to the STIG1 family.</text>
</comment>
<dbReference type="OMA" id="ACKKICK"/>
<dbReference type="OrthoDB" id="1841769at2759"/>
<dbReference type="PANTHER" id="PTHR33227">
    <property type="entry name" value="STIGMA-SPECIFIC STIG1-LIKE PROTEIN 3"/>
    <property type="match status" value="1"/>
</dbReference>
<dbReference type="Pfam" id="PF04885">
    <property type="entry name" value="Stig1"/>
    <property type="match status" value="1"/>
</dbReference>
<dbReference type="PANTHER" id="PTHR33227:SF18">
    <property type="entry name" value="STIGMA-SPECIFIC STIG1-LIKE PROTEIN 3"/>
    <property type="match status" value="1"/>
</dbReference>
<dbReference type="InterPro" id="IPR006969">
    <property type="entry name" value="Stig-like"/>
</dbReference>
<dbReference type="InParanoid" id="A0A200QH08"/>
<keyword evidence="4" id="KW-1185">Reference proteome</keyword>
<accession>A0A200QH08</accession>
<reference evidence="3 4" key="1">
    <citation type="journal article" date="2017" name="Mol. Plant">
        <title>The Genome of Medicinal Plant Macleaya cordata Provides New Insights into Benzylisoquinoline Alkaloids Metabolism.</title>
        <authorList>
            <person name="Liu X."/>
            <person name="Liu Y."/>
            <person name="Huang P."/>
            <person name="Ma Y."/>
            <person name="Qing Z."/>
            <person name="Tang Q."/>
            <person name="Cao H."/>
            <person name="Cheng P."/>
            <person name="Zheng Y."/>
            <person name="Yuan Z."/>
            <person name="Zhou Y."/>
            <person name="Liu J."/>
            <person name="Tang Z."/>
            <person name="Zhuo Y."/>
            <person name="Zhang Y."/>
            <person name="Yu L."/>
            <person name="Huang J."/>
            <person name="Yang P."/>
            <person name="Peng Q."/>
            <person name="Zhang J."/>
            <person name="Jiang W."/>
            <person name="Zhang Z."/>
            <person name="Lin K."/>
            <person name="Ro D.K."/>
            <person name="Chen X."/>
            <person name="Xiong X."/>
            <person name="Shang Y."/>
            <person name="Huang S."/>
            <person name="Zeng J."/>
        </authorList>
    </citation>
    <scope>NUCLEOTIDE SEQUENCE [LARGE SCALE GENOMIC DNA]</scope>
    <source>
        <strain evidence="4">cv. BLH2017</strain>
        <tissue evidence="3">Root</tissue>
    </source>
</reference>
<keyword evidence="2" id="KW-0732">Signal</keyword>
<evidence type="ECO:0000313" key="3">
    <source>
        <dbReference type="EMBL" id="OVA09769.1"/>
    </source>
</evidence>
<protein>
    <submittedName>
        <fullName evidence="3">Stigma-specific protein Stig1</fullName>
    </submittedName>
</protein>
<proteinExistence type="inferred from homology"/>
<dbReference type="AlphaFoldDB" id="A0A200QH08"/>
<sequence>MAMNKKNVFFAVAIAMAITIAVTIATTSLGEREREVLPVKVYDDSKNSQGEGEEEIPVKVYDDSKTSSMDMTSLPKESTSPNFKRISRFLAQGNRNPRAASHCNKDSSVCYAEGSPGSTCCNNKCVDLYTDNDNCGTCKKKCKFYTEACCNGKCVNLSYDKRHCGRCNNRCMTGGFCLYGICDYA</sequence>
<gene>
    <name evidence="3" type="ORF">BVC80_9101g314</name>
</gene>
<evidence type="ECO:0000313" key="4">
    <source>
        <dbReference type="Proteomes" id="UP000195402"/>
    </source>
</evidence>
<evidence type="ECO:0000256" key="1">
    <source>
        <dbReference type="ARBA" id="ARBA00006010"/>
    </source>
</evidence>
<organism evidence="3 4">
    <name type="scientific">Macleaya cordata</name>
    <name type="common">Five-seeded plume-poppy</name>
    <name type="synonym">Bocconia cordata</name>
    <dbReference type="NCBI Taxonomy" id="56857"/>
    <lineage>
        <taxon>Eukaryota</taxon>
        <taxon>Viridiplantae</taxon>
        <taxon>Streptophyta</taxon>
        <taxon>Embryophyta</taxon>
        <taxon>Tracheophyta</taxon>
        <taxon>Spermatophyta</taxon>
        <taxon>Magnoliopsida</taxon>
        <taxon>Ranunculales</taxon>
        <taxon>Papaveraceae</taxon>
        <taxon>Papaveroideae</taxon>
        <taxon>Macleaya</taxon>
    </lineage>
</organism>
<evidence type="ECO:0000256" key="2">
    <source>
        <dbReference type="ARBA" id="ARBA00022729"/>
    </source>
</evidence>
<comment type="caution">
    <text evidence="3">The sequence shown here is derived from an EMBL/GenBank/DDBJ whole genome shotgun (WGS) entry which is preliminary data.</text>
</comment>
<dbReference type="STRING" id="56857.A0A200QH08"/>
<dbReference type="EMBL" id="MVGT01002051">
    <property type="protein sequence ID" value="OVA09769.1"/>
    <property type="molecule type" value="Genomic_DNA"/>
</dbReference>
<name>A0A200QH08_MACCD</name>